<dbReference type="GO" id="GO:0034605">
    <property type="term" value="P:cellular response to heat"/>
    <property type="evidence" value="ECO:0007669"/>
    <property type="project" value="TreeGrafter"/>
</dbReference>
<dbReference type="GO" id="GO:0005737">
    <property type="term" value="C:cytoplasm"/>
    <property type="evidence" value="ECO:0007669"/>
    <property type="project" value="TreeGrafter"/>
</dbReference>
<evidence type="ECO:0000256" key="2">
    <source>
        <dbReference type="ARBA" id="ARBA00022840"/>
    </source>
</evidence>
<evidence type="ECO:0000256" key="1">
    <source>
        <dbReference type="ARBA" id="ARBA00022741"/>
    </source>
</evidence>
<dbReference type="EMBL" id="BKCJ010205193">
    <property type="protein sequence ID" value="GEY74058.1"/>
    <property type="molecule type" value="Genomic_DNA"/>
</dbReference>
<sequence>MRKKILDDGRVKDSQGPTISFTNTVIIKTSNVGPHYILDTKDSSMEKERVYETIICGTSTKEGSRSVAKDYG</sequence>
<feature type="domain" description="ATPase AAA-type core" evidence="3">
    <location>
        <begin position="4"/>
        <end position="51"/>
    </location>
</feature>
<dbReference type="Gene3D" id="3.40.50.300">
    <property type="entry name" value="P-loop containing nucleotide triphosphate hydrolases"/>
    <property type="match status" value="1"/>
</dbReference>
<dbReference type="InterPro" id="IPR050130">
    <property type="entry name" value="ClpA_ClpB"/>
</dbReference>
<reference evidence="4" key="1">
    <citation type="journal article" date="2019" name="Sci. Rep.">
        <title>Draft genome of Tanacetum cinerariifolium, the natural source of mosquito coil.</title>
        <authorList>
            <person name="Yamashiro T."/>
            <person name="Shiraishi A."/>
            <person name="Satake H."/>
            <person name="Nakayama K."/>
        </authorList>
    </citation>
    <scope>NUCLEOTIDE SEQUENCE</scope>
</reference>
<dbReference type="PANTHER" id="PTHR11638:SF18">
    <property type="entry name" value="HEAT SHOCK PROTEIN 104"/>
    <property type="match status" value="1"/>
</dbReference>
<name>A0A699HTK0_TANCI</name>
<evidence type="ECO:0000313" key="4">
    <source>
        <dbReference type="EMBL" id="GEY74058.1"/>
    </source>
</evidence>
<dbReference type="PANTHER" id="PTHR11638">
    <property type="entry name" value="ATP-DEPENDENT CLP PROTEASE"/>
    <property type="match status" value="1"/>
</dbReference>
<dbReference type="GO" id="GO:0005524">
    <property type="term" value="F:ATP binding"/>
    <property type="evidence" value="ECO:0007669"/>
    <property type="project" value="UniProtKB-KW"/>
</dbReference>
<evidence type="ECO:0000259" key="3">
    <source>
        <dbReference type="Pfam" id="PF07724"/>
    </source>
</evidence>
<dbReference type="InterPro" id="IPR003959">
    <property type="entry name" value="ATPase_AAA_core"/>
</dbReference>
<keyword evidence="2" id="KW-0067">ATP-binding</keyword>
<proteinExistence type="predicted"/>
<gene>
    <name evidence="4" type="ORF">Tci_446032</name>
</gene>
<accession>A0A699HTK0</accession>
<dbReference type="InterPro" id="IPR027417">
    <property type="entry name" value="P-loop_NTPase"/>
</dbReference>
<organism evidence="4">
    <name type="scientific">Tanacetum cinerariifolium</name>
    <name type="common">Dalmatian daisy</name>
    <name type="synonym">Chrysanthemum cinerariifolium</name>
    <dbReference type="NCBI Taxonomy" id="118510"/>
    <lineage>
        <taxon>Eukaryota</taxon>
        <taxon>Viridiplantae</taxon>
        <taxon>Streptophyta</taxon>
        <taxon>Embryophyta</taxon>
        <taxon>Tracheophyta</taxon>
        <taxon>Spermatophyta</taxon>
        <taxon>Magnoliopsida</taxon>
        <taxon>eudicotyledons</taxon>
        <taxon>Gunneridae</taxon>
        <taxon>Pentapetalae</taxon>
        <taxon>asterids</taxon>
        <taxon>campanulids</taxon>
        <taxon>Asterales</taxon>
        <taxon>Asteraceae</taxon>
        <taxon>Asteroideae</taxon>
        <taxon>Anthemideae</taxon>
        <taxon>Anthemidinae</taxon>
        <taxon>Tanacetum</taxon>
    </lineage>
</organism>
<dbReference type="Pfam" id="PF07724">
    <property type="entry name" value="AAA_2"/>
    <property type="match status" value="1"/>
</dbReference>
<comment type="caution">
    <text evidence="4">The sequence shown here is derived from an EMBL/GenBank/DDBJ whole genome shotgun (WGS) entry which is preliminary data.</text>
</comment>
<keyword evidence="1" id="KW-0547">Nucleotide-binding</keyword>
<dbReference type="AlphaFoldDB" id="A0A699HTK0"/>
<protein>
    <submittedName>
        <fullName evidence="4">Casein lytic proteinase B34</fullName>
    </submittedName>
</protein>
<dbReference type="GO" id="GO:0016887">
    <property type="term" value="F:ATP hydrolysis activity"/>
    <property type="evidence" value="ECO:0007669"/>
    <property type="project" value="InterPro"/>
</dbReference>